<name>A0A395JVX6_9GAMM</name>
<dbReference type="EMBL" id="QNRT01000001">
    <property type="protein sequence ID" value="RBP53718.1"/>
    <property type="molecule type" value="Genomic_DNA"/>
</dbReference>
<sequence length="566" mass="64621">MTLRNINGRPSLLTVIAIIAIIGTLFLALAQSSLAASPPTGNGDYASLVQLTERFFAWKSDGNDPLNRSATQAAERLDELKTMQLQLNDMAVADWDRAKQVDYLALRAAMDQHDFMLQVSKPWERDPGFYVDRMKRLTFVDLPVSDAELTQLRTGLRSTVALVKIAKRNLKNVPTDFAALAIHNLSQPDGVGHGQPYRATPPAGVIGWYGDLLERARSSQAELVSEIESARDAVSSLYAWLLEKQPTMTAQAGVGKELLDWYLMQVKFMPYSSDDIEALGERELERTWAFYALEQHRNRNLAQLTLPKSQQEYEARIASVDRDIRKFIKTEEFMTLPDYVPDDFREIGFNVPWIERGGGPNYWEQIQYRDPSPDHWHAHIPGHKVDAIMLATNQHPIRKYFRDGGRMEGWALYLEEAPLQLGFYATRPRTRELIYNFGIFRAARTLGDIRLQRNEISIPEAVSFWRSKTPWLDANVARVDAEIYLRRPPGYGLGYTVGSFQMYKLLADRKQQLLDEFVLGEFHDQVMAAGGIPFALIRFEITGLDDEVQQFWDYQPLDEKLAELAR</sequence>
<reference evidence="1 2" key="1">
    <citation type="submission" date="2018-06" db="EMBL/GenBank/DDBJ databases">
        <title>Genomic Encyclopedia of Type Strains, Phase IV (KMG-IV): sequencing the most valuable type-strain genomes for metagenomic binning, comparative biology and taxonomic classification.</title>
        <authorList>
            <person name="Goeker M."/>
        </authorList>
    </citation>
    <scope>NUCLEOTIDE SEQUENCE [LARGE SCALE GENOMIC DNA]</scope>
    <source>
        <strain evidence="1 2">DSM 24032</strain>
    </source>
</reference>
<dbReference type="RefSeq" id="WP_113953258.1">
    <property type="nucleotide sequence ID" value="NZ_QNRT01000001.1"/>
</dbReference>
<dbReference type="OrthoDB" id="7277554at2"/>
<organism evidence="1 2">
    <name type="scientific">Arenicella xantha</name>
    <dbReference type="NCBI Taxonomy" id="644221"/>
    <lineage>
        <taxon>Bacteria</taxon>
        <taxon>Pseudomonadati</taxon>
        <taxon>Pseudomonadota</taxon>
        <taxon>Gammaproteobacteria</taxon>
        <taxon>Arenicellales</taxon>
        <taxon>Arenicellaceae</taxon>
        <taxon>Arenicella</taxon>
    </lineage>
</organism>
<proteinExistence type="predicted"/>
<dbReference type="InParanoid" id="A0A395JVX6"/>
<evidence type="ECO:0000313" key="1">
    <source>
        <dbReference type="EMBL" id="RBP53718.1"/>
    </source>
</evidence>
<accession>A0A395JVX6</accession>
<comment type="caution">
    <text evidence="1">The sequence shown here is derived from an EMBL/GenBank/DDBJ whole genome shotgun (WGS) entry which is preliminary data.</text>
</comment>
<protein>
    <submittedName>
        <fullName evidence="1">Uncharacterized protein DUF885</fullName>
    </submittedName>
</protein>
<keyword evidence="2" id="KW-1185">Reference proteome</keyword>
<dbReference type="AlphaFoldDB" id="A0A395JVX6"/>
<dbReference type="Proteomes" id="UP000253083">
    <property type="component" value="Unassembled WGS sequence"/>
</dbReference>
<dbReference type="InterPro" id="IPR010281">
    <property type="entry name" value="DUF885"/>
</dbReference>
<evidence type="ECO:0000313" key="2">
    <source>
        <dbReference type="Proteomes" id="UP000253083"/>
    </source>
</evidence>
<dbReference type="Pfam" id="PF05960">
    <property type="entry name" value="DUF885"/>
    <property type="match status" value="1"/>
</dbReference>
<gene>
    <name evidence="1" type="ORF">DFR28_1011107</name>
</gene>